<dbReference type="InterPro" id="IPR036388">
    <property type="entry name" value="WH-like_DNA-bd_sf"/>
</dbReference>
<dbReference type="RefSeq" id="WP_072572205.1">
    <property type="nucleotide sequence ID" value="NZ_CP018191.1"/>
</dbReference>
<dbReference type="InterPro" id="IPR058163">
    <property type="entry name" value="LysR-type_TF_proteobact-type"/>
</dbReference>
<proteinExistence type="inferred from homology"/>
<evidence type="ECO:0000256" key="1">
    <source>
        <dbReference type="ARBA" id="ARBA00009437"/>
    </source>
</evidence>
<dbReference type="PANTHER" id="PTHR30537:SF5">
    <property type="entry name" value="HTH-TYPE TRANSCRIPTIONAL ACTIVATOR TTDR-RELATED"/>
    <property type="match status" value="1"/>
</dbReference>
<dbReference type="Proteomes" id="UP000182373">
    <property type="component" value="Chromosome"/>
</dbReference>
<dbReference type="InterPro" id="IPR036390">
    <property type="entry name" value="WH_DNA-bd_sf"/>
</dbReference>
<dbReference type="InterPro" id="IPR005119">
    <property type="entry name" value="LysR_subst-bd"/>
</dbReference>
<dbReference type="EMBL" id="CP018191">
    <property type="protein sequence ID" value="APH54063.1"/>
    <property type="molecule type" value="Genomic_DNA"/>
</dbReference>
<dbReference type="CDD" id="cd08422">
    <property type="entry name" value="PBP2_CrgA_like"/>
    <property type="match status" value="1"/>
</dbReference>
<gene>
    <name evidence="6" type="ORF">GbCGDNIH9_0810</name>
</gene>
<evidence type="ECO:0000256" key="2">
    <source>
        <dbReference type="ARBA" id="ARBA00023015"/>
    </source>
</evidence>
<dbReference type="AlphaFoldDB" id="A0AAC9P830"/>
<dbReference type="Pfam" id="PF00126">
    <property type="entry name" value="HTH_1"/>
    <property type="match status" value="1"/>
</dbReference>
<dbReference type="GO" id="GO:0003700">
    <property type="term" value="F:DNA-binding transcription factor activity"/>
    <property type="evidence" value="ECO:0007669"/>
    <property type="project" value="InterPro"/>
</dbReference>
<keyword evidence="3" id="KW-0238">DNA-binding</keyword>
<comment type="similarity">
    <text evidence="1">Belongs to the LysR transcriptional regulatory family.</text>
</comment>
<feature type="domain" description="HTH lysR-type" evidence="5">
    <location>
        <begin position="1"/>
        <end position="59"/>
    </location>
</feature>
<dbReference type="GO" id="GO:0006351">
    <property type="term" value="P:DNA-templated transcription"/>
    <property type="evidence" value="ECO:0007669"/>
    <property type="project" value="TreeGrafter"/>
</dbReference>
<dbReference type="Gene3D" id="1.10.10.10">
    <property type="entry name" value="Winged helix-like DNA-binding domain superfamily/Winged helix DNA-binding domain"/>
    <property type="match status" value="1"/>
</dbReference>
<organism evidence="6 7">
    <name type="scientific">Granulibacter bethesdensis</name>
    <dbReference type="NCBI Taxonomy" id="364410"/>
    <lineage>
        <taxon>Bacteria</taxon>
        <taxon>Pseudomonadati</taxon>
        <taxon>Pseudomonadota</taxon>
        <taxon>Alphaproteobacteria</taxon>
        <taxon>Acetobacterales</taxon>
        <taxon>Acetobacteraceae</taxon>
        <taxon>Granulibacter</taxon>
    </lineage>
</organism>
<reference evidence="7" key="1">
    <citation type="submission" date="2016-11" db="EMBL/GenBank/DDBJ databases">
        <title>Comparative genomic and phenotypic analysis of Granulibacter bethesdensis clinical isolates from patients with chronic granulomatous disease.</title>
        <authorList>
            <person name="Zarember K.A."/>
            <person name="Porcella S.F."/>
            <person name="Chu J."/>
            <person name="Ding L."/>
            <person name="Dahlstrom E."/>
            <person name="Barbian K."/>
            <person name="Martens C."/>
            <person name="Sykora L."/>
            <person name="Kramer S."/>
            <person name="Pettinato A.M."/>
            <person name="Hong H."/>
            <person name="Wald G."/>
            <person name="Berg L.J."/>
            <person name="Rogge L.S."/>
            <person name="Greenberg D.E."/>
            <person name="Falcone E.L."/>
            <person name="Neves J.F."/>
            <person name="Simoes M.J."/>
            <person name="Casal M."/>
            <person name="Rodriguez-Lopez F.C."/>
            <person name="Zelazny A."/>
            <person name="Gallin J.I."/>
            <person name="Holland S.M."/>
        </authorList>
    </citation>
    <scope>NUCLEOTIDE SEQUENCE [LARGE SCALE GENOMIC DNA]</scope>
    <source>
        <strain evidence="7">NIH9.1</strain>
    </source>
</reference>
<dbReference type="FunFam" id="3.40.190.290:FF:000001">
    <property type="entry name" value="Transcriptional regulator, LysR family"/>
    <property type="match status" value="1"/>
</dbReference>
<protein>
    <submittedName>
        <fullName evidence="6">Transcriptional regulator, LysR family</fullName>
    </submittedName>
</protein>
<keyword evidence="2" id="KW-0805">Transcription regulation</keyword>
<evidence type="ECO:0000256" key="3">
    <source>
        <dbReference type="ARBA" id="ARBA00023125"/>
    </source>
</evidence>
<dbReference type="PANTHER" id="PTHR30537">
    <property type="entry name" value="HTH-TYPE TRANSCRIPTIONAL REGULATOR"/>
    <property type="match status" value="1"/>
</dbReference>
<dbReference type="FunFam" id="1.10.10.10:FF:000001">
    <property type="entry name" value="LysR family transcriptional regulator"/>
    <property type="match status" value="1"/>
</dbReference>
<name>A0AAC9P830_9PROT</name>
<evidence type="ECO:0000259" key="5">
    <source>
        <dbReference type="PROSITE" id="PS50931"/>
    </source>
</evidence>
<evidence type="ECO:0000313" key="7">
    <source>
        <dbReference type="Proteomes" id="UP000182373"/>
    </source>
</evidence>
<dbReference type="InterPro" id="IPR000847">
    <property type="entry name" value="LysR_HTH_N"/>
</dbReference>
<keyword evidence="4" id="KW-0804">Transcription</keyword>
<dbReference type="GO" id="GO:0043565">
    <property type="term" value="F:sequence-specific DNA binding"/>
    <property type="evidence" value="ECO:0007669"/>
    <property type="project" value="TreeGrafter"/>
</dbReference>
<dbReference type="SUPFAM" id="SSF53850">
    <property type="entry name" value="Periplasmic binding protein-like II"/>
    <property type="match status" value="1"/>
</dbReference>
<accession>A0AAC9P830</accession>
<evidence type="ECO:0000256" key="4">
    <source>
        <dbReference type="ARBA" id="ARBA00023163"/>
    </source>
</evidence>
<dbReference type="Pfam" id="PF03466">
    <property type="entry name" value="LysR_substrate"/>
    <property type="match status" value="1"/>
</dbReference>
<dbReference type="PROSITE" id="PS50931">
    <property type="entry name" value="HTH_LYSR"/>
    <property type="match status" value="1"/>
</dbReference>
<dbReference type="SUPFAM" id="SSF46785">
    <property type="entry name" value="Winged helix' DNA-binding domain"/>
    <property type="match status" value="1"/>
</dbReference>
<dbReference type="Gene3D" id="3.40.190.290">
    <property type="match status" value="1"/>
</dbReference>
<sequence>MDMLATMQMFVRVVEFGSFSRAAGVTGVRTSAISRGIASLEENLGIDLFHRSTRRVHLTEPGRIFYQHARSVLREVEEARAAASAQQGHPQGLLRLALPDAFARLHIMPHIPEFLATYPDIRLDMSFSDVRVDLIATGADAAIRIGPLLDSSLIARKLAPHRRVICASPDYLDNRPPIRHPEDLVQHNCLIYSLQPSGNWFFHHPISGEEVAVPVRGSIRADDSEPLRGCALAGLGVVLLPTWLVSSDLRSGRLAPVLPDWNAMIATQPSGIFGLYPPHRQVPPKIRAFLDFLQTRFGRPPYWEQELDEPDIYAPS</sequence>
<evidence type="ECO:0000313" key="6">
    <source>
        <dbReference type="EMBL" id="APH54063.1"/>
    </source>
</evidence>